<reference evidence="1 2" key="1">
    <citation type="journal article" date="2019" name="Int. J. Syst. Evol. Microbiol.">
        <title>The Global Catalogue of Microorganisms (GCM) 10K type strain sequencing project: providing services to taxonomists for standard genome sequencing and annotation.</title>
        <authorList>
            <consortium name="The Broad Institute Genomics Platform"/>
            <consortium name="The Broad Institute Genome Sequencing Center for Infectious Disease"/>
            <person name="Wu L."/>
            <person name="Ma J."/>
        </authorList>
    </citation>
    <scope>NUCLEOTIDE SEQUENCE [LARGE SCALE GENOMIC DNA]</scope>
    <source>
        <strain evidence="1 2">JCM 11136</strain>
    </source>
</reference>
<name>A0ABN1QAS5_9ACTN</name>
<dbReference type="RefSeq" id="WP_343952564.1">
    <property type="nucleotide sequence ID" value="NZ_BAAAHQ010000026.1"/>
</dbReference>
<gene>
    <name evidence="1" type="ORF">GCM10009560_51230</name>
</gene>
<comment type="caution">
    <text evidence="1">The sequence shown here is derived from an EMBL/GenBank/DDBJ whole genome shotgun (WGS) entry which is preliminary data.</text>
</comment>
<dbReference type="EMBL" id="BAAAHQ010000026">
    <property type="protein sequence ID" value="GAA0940089.1"/>
    <property type="molecule type" value="Genomic_DNA"/>
</dbReference>
<proteinExistence type="predicted"/>
<sequence>MADRFCGTDELCYWTVTKTRTNAQVSGGMRLRNVAFGKREADRLGCFTQDDSGAPIYATNAQGKTRAMGILNAVGTSPCMVVFTDIYDAHEGLPGTVK</sequence>
<organism evidence="1 2">
    <name type="scientific">Nonomuraea longicatena</name>
    <dbReference type="NCBI Taxonomy" id="83682"/>
    <lineage>
        <taxon>Bacteria</taxon>
        <taxon>Bacillati</taxon>
        <taxon>Actinomycetota</taxon>
        <taxon>Actinomycetes</taxon>
        <taxon>Streptosporangiales</taxon>
        <taxon>Streptosporangiaceae</taxon>
        <taxon>Nonomuraea</taxon>
    </lineage>
</organism>
<evidence type="ECO:0000313" key="1">
    <source>
        <dbReference type="EMBL" id="GAA0940089.1"/>
    </source>
</evidence>
<keyword evidence="2" id="KW-1185">Reference proteome</keyword>
<evidence type="ECO:0008006" key="3">
    <source>
        <dbReference type="Google" id="ProtNLM"/>
    </source>
</evidence>
<evidence type="ECO:0000313" key="2">
    <source>
        <dbReference type="Proteomes" id="UP001501578"/>
    </source>
</evidence>
<dbReference type="Proteomes" id="UP001501578">
    <property type="component" value="Unassembled WGS sequence"/>
</dbReference>
<protein>
    <recommendedName>
        <fullName evidence="3">Transposase</fullName>
    </recommendedName>
</protein>
<accession>A0ABN1QAS5</accession>